<evidence type="ECO:0000313" key="2">
    <source>
        <dbReference type="Proteomes" id="UP001343492"/>
    </source>
</evidence>
<organism evidence="1 2">
    <name type="scientific">Altererythrobacter litoralis</name>
    <dbReference type="NCBI Taxonomy" id="3113904"/>
    <lineage>
        <taxon>Bacteria</taxon>
        <taxon>Pseudomonadati</taxon>
        <taxon>Pseudomonadota</taxon>
        <taxon>Alphaproteobacteria</taxon>
        <taxon>Sphingomonadales</taxon>
        <taxon>Erythrobacteraceae</taxon>
        <taxon>Altererythrobacter</taxon>
    </lineage>
</organism>
<accession>A0ABU7GBA4</accession>
<dbReference type="InterPro" id="IPR007060">
    <property type="entry name" value="FtsL/DivIC"/>
</dbReference>
<name>A0ABU7GBA4_9SPHN</name>
<dbReference type="EMBL" id="JAZDQV010000001">
    <property type="protein sequence ID" value="MEE1876378.1"/>
    <property type="molecule type" value="Genomic_DNA"/>
</dbReference>
<evidence type="ECO:0000313" key="1">
    <source>
        <dbReference type="EMBL" id="MEE1876378.1"/>
    </source>
</evidence>
<gene>
    <name evidence="1" type="ORF">VRS74_01600</name>
</gene>
<keyword evidence="2" id="KW-1185">Reference proteome</keyword>
<reference evidence="1 2" key="1">
    <citation type="submission" date="2024-01" db="EMBL/GenBank/DDBJ databases">
        <title>The genome sequence of Erythrobacteraceae sp. strain 1XM1-14.</title>
        <authorList>
            <person name="Liu Y."/>
        </authorList>
    </citation>
    <scope>NUCLEOTIDE SEQUENCE [LARGE SCALE GENOMIC DNA]</scope>
    <source>
        <strain evidence="1 2">1XM1-14</strain>
    </source>
</reference>
<proteinExistence type="predicted"/>
<dbReference type="RefSeq" id="WP_354143483.1">
    <property type="nucleotide sequence ID" value="NZ_JAZDQV010000001.1"/>
</dbReference>
<comment type="caution">
    <text evidence="1">The sequence shown here is derived from an EMBL/GenBank/DDBJ whole genome shotgun (WGS) entry which is preliminary data.</text>
</comment>
<dbReference type="Pfam" id="PF04977">
    <property type="entry name" value="DivIC"/>
    <property type="match status" value="1"/>
</dbReference>
<dbReference type="Proteomes" id="UP001343492">
    <property type="component" value="Unassembled WGS sequence"/>
</dbReference>
<protein>
    <submittedName>
        <fullName evidence="1">Septum formation initiator family protein</fullName>
    </submittedName>
</protein>
<sequence>MPKEQLRQGLALGVLLILSALAIAGPSGLLAWNDNEKLLDQRQAQVAQLTQERDLLKNKVARLNPDGADPDLVGELLRRNLNVVHPDEIVITLEDETSEAR</sequence>